<dbReference type="PANTHER" id="PTHR31651">
    <property type="match status" value="1"/>
</dbReference>
<dbReference type="PANTHER" id="PTHR31651:SF44">
    <property type="entry name" value="AUXIN EFFLUX CARRIER FAMILY PROTEIN"/>
    <property type="match status" value="1"/>
</dbReference>
<dbReference type="EMBL" id="JBGMDY010000009">
    <property type="protein sequence ID" value="KAL2323010.1"/>
    <property type="molecule type" value="Genomic_DNA"/>
</dbReference>
<comment type="subcellular location">
    <subcellularLocation>
        <location evidence="1">Endomembrane system</location>
    </subcellularLocation>
</comment>
<dbReference type="GO" id="GO:0012505">
    <property type="term" value="C:endomembrane system"/>
    <property type="evidence" value="ECO:0007669"/>
    <property type="project" value="UniProtKB-SubCell"/>
</dbReference>
<evidence type="ECO:0000313" key="3">
    <source>
        <dbReference type="EMBL" id="KAL2323010.1"/>
    </source>
</evidence>
<dbReference type="AlphaFoldDB" id="A0ABD1LHJ0"/>
<sequence length="55" mass="6052">MNHMNLIKSNVDRRNLASLPLIVVPAICKEQNNPFGDEVVCHTKGLAYASLSMVV</sequence>
<organism evidence="3 4">
    <name type="scientific">Flemingia macrophylla</name>
    <dbReference type="NCBI Taxonomy" id="520843"/>
    <lineage>
        <taxon>Eukaryota</taxon>
        <taxon>Viridiplantae</taxon>
        <taxon>Streptophyta</taxon>
        <taxon>Embryophyta</taxon>
        <taxon>Tracheophyta</taxon>
        <taxon>Spermatophyta</taxon>
        <taxon>Magnoliopsida</taxon>
        <taxon>eudicotyledons</taxon>
        <taxon>Gunneridae</taxon>
        <taxon>Pentapetalae</taxon>
        <taxon>rosids</taxon>
        <taxon>fabids</taxon>
        <taxon>Fabales</taxon>
        <taxon>Fabaceae</taxon>
        <taxon>Papilionoideae</taxon>
        <taxon>50 kb inversion clade</taxon>
        <taxon>NPAAA clade</taxon>
        <taxon>indigoferoid/millettioid clade</taxon>
        <taxon>Phaseoleae</taxon>
        <taxon>Flemingia</taxon>
    </lineage>
</organism>
<accession>A0ABD1LHJ0</accession>
<dbReference type="InterPro" id="IPR045033">
    <property type="entry name" value="PILS1/3/4/5/7"/>
</dbReference>
<proteinExistence type="predicted"/>
<gene>
    <name evidence="3" type="ORF">Fmac_027389</name>
</gene>
<comment type="caution">
    <text evidence="3">The sequence shown here is derived from an EMBL/GenBank/DDBJ whole genome shotgun (WGS) entry which is preliminary data.</text>
</comment>
<protein>
    <submittedName>
        <fullName evidence="3">Uncharacterized protein</fullName>
    </submittedName>
</protein>
<evidence type="ECO:0000256" key="1">
    <source>
        <dbReference type="ARBA" id="ARBA00004308"/>
    </source>
</evidence>
<reference evidence="3 4" key="1">
    <citation type="submission" date="2024-08" db="EMBL/GenBank/DDBJ databases">
        <title>Insights into the chromosomal genome structure of Flemingia macrophylla.</title>
        <authorList>
            <person name="Ding Y."/>
            <person name="Zhao Y."/>
            <person name="Bi W."/>
            <person name="Wu M."/>
            <person name="Zhao G."/>
            <person name="Gong Y."/>
            <person name="Li W."/>
            <person name="Zhang P."/>
        </authorList>
    </citation>
    <scope>NUCLEOTIDE SEQUENCE [LARGE SCALE GENOMIC DNA]</scope>
    <source>
        <strain evidence="3">DYQJB</strain>
        <tissue evidence="3">Leaf</tissue>
    </source>
</reference>
<keyword evidence="4" id="KW-1185">Reference proteome</keyword>
<keyword evidence="2" id="KW-0813">Transport</keyword>
<dbReference type="Proteomes" id="UP001603857">
    <property type="component" value="Unassembled WGS sequence"/>
</dbReference>
<evidence type="ECO:0000256" key="2">
    <source>
        <dbReference type="ARBA" id="ARBA00022448"/>
    </source>
</evidence>
<evidence type="ECO:0000313" key="4">
    <source>
        <dbReference type="Proteomes" id="UP001603857"/>
    </source>
</evidence>
<name>A0ABD1LHJ0_9FABA</name>